<name>A0A0F7PWS8_9CARA</name>
<proteinExistence type="evidence at transcript level"/>
<dbReference type="AlphaFoldDB" id="A0A0F7PWS8"/>
<sequence length="206" mass="23459">MSKNKRPCCGTTSEERTINLAKQGNSLEERRTRLLVFEKSDPPQPYIGAQLPPGITNLKCPKKIRVCTALDMKKTCPPPVCDCPPLRPPFTILGMIRKCAILGCKSVVVGSLIYWTWDIGLWGNQEKTHRLYHEMKDFLVTSEEDDNHPYEHPSQMSHMIYNSKSYWNWAISRAFSYTRVGYDKVASVFSPKIVCQNADEISDTGK</sequence>
<organism evidence="1">
    <name type="scientific">Cephalota litorea</name>
    <dbReference type="NCBI Taxonomy" id="292452"/>
    <lineage>
        <taxon>Eukaryota</taxon>
        <taxon>Metazoa</taxon>
        <taxon>Ecdysozoa</taxon>
        <taxon>Arthropoda</taxon>
        <taxon>Hexapoda</taxon>
        <taxon>Insecta</taxon>
        <taxon>Pterygota</taxon>
        <taxon>Neoptera</taxon>
        <taxon>Endopterygota</taxon>
        <taxon>Coleoptera</taxon>
        <taxon>Adephaga</taxon>
        <taxon>Caraboidea</taxon>
        <taxon>Carabidae</taxon>
        <taxon>Cicindelinae</taxon>
        <taxon>Cicindelini</taxon>
        <taxon>Cephalota</taxon>
        <taxon>Taenidia</taxon>
    </lineage>
</organism>
<dbReference type="EMBL" id="KP164549">
    <property type="protein sequence ID" value="AKI05478.1"/>
    <property type="molecule type" value="mRNA"/>
</dbReference>
<reference evidence="1" key="1">
    <citation type="journal article" date="2015" name="BMC Genomics">
        <title>Identification and characterisation of putative seminal fluid proteins from male reproductive tissue EST libraries in tiger beetles.</title>
        <authorList>
            <person name="Rodriguez-Garcia M.J."/>
            <person name="Machado V."/>
            <person name="Galian J."/>
        </authorList>
    </citation>
    <scope>NUCLEOTIDE SEQUENCE</scope>
</reference>
<protein>
    <submittedName>
        <fullName evidence="1">Putative seminal fluid protein AcpC04</fullName>
    </submittedName>
</protein>
<accession>A0A0F7PWS8</accession>
<evidence type="ECO:0000313" key="1">
    <source>
        <dbReference type="EMBL" id="AKI05478.1"/>
    </source>
</evidence>